<proteinExistence type="predicted"/>
<keyword evidence="3" id="KW-1185">Reference proteome</keyword>
<dbReference type="SUPFAM" id="SSF52266">
    <property type="entry name" value="SGNH hydrolase"/>
    <property type="match status" value="1"/>
</dbReference>
<protein>
    <submittedName>
        <fullName evidence="2">GDSL-type esterase/lipase family protein</fullName>
    </submittedName>
</protein>
<dbReference type="EMBL" id="JBHUMV010000001">
    <property type="protein sequence ID" value="MFD2753072.1"/>
    <property type="molecule type" value="Genomic_DNA"/>
</dbReference>
<dbReference type="InterPro" id="IPR051532">
    <property type="entry name" value="Ester_Hydrolysis_Enzymes"/>
</dbReference>
<sequence>MPIFAANTTRRRHLQDWAALGLLMGLTTSLAACGKKSSGSGPVIAAGATVLALGDSLTFGTGTTPDKSWPSLLQQHSGWSLVNAGVPGETSAQISARMAGLLDEHRPALVILCAGGNDFLQQRNSGETRDNLRAMLAALKARQLPVLLVSVPQMSLMTAATGRFKDHPLFAEVAKEARVPLLENAWSEVLSQASLRADQVHANAEGYALFADRLQTQLRTSGFLGS</sequence>
<dbReference type="Proteomes" id="UP001597463">
    <property type="component" value="Unassembled WGS sequence"/>
</dbReference>
<evidence type="ECO:0000313" key="3">
    <source>
        <dbReference type="Proteomes" id="UP001597463"/>
    </source>
</evidence>
<dbReference type="Gene3D" id="3.40.50.1110">
    <property type="entry name" value="SGNH hydrolase"/>
    <property type="match status" value="1"/>
</dbReference>
<dbReference type="PANTHER" id="PTHR30383">
    <property type="entry name" value="THIOESTERASE 1/PROTEASE 1/LYSOPHOSPHOLIPASE L1"/>
    <property type="match status" value="1"/>
</dbReference>
<dbReference type="Pfam" id="PF13472">
    <property type="entry name" value="Lipase_GDSL_2"/>
    <property type="match status" value="1"/>
</dbReference>
<gene>
    <name evidence="2" type="ORF">ACFSW6_03160</name>
</gene>
<evidence type="ECO:0000313" key="2">
    <source>
        <dbReference type="EMBL" id="MFD2753072.1"/>
    </source>
</evidence>
<dbReference type="PANTHER" id="PTHR30383:SF24">
    <property type="entry name" value="THIOESTERASE 1_PROTEASE 1_LYSOPHOSPHOLIPASE L1"/>
    <property type="match status" value="1"/>
</dbReference>
<reference evidence="3" key="1">
    <citation type="journal article" date="2019" name="Int. J. Syst. Evol. Microbiol.">
        <title>The Global Catalogue of Microorganisms (GCM) 10K type strain sequencing project: providing services to taxonomists for standard genome sequencing and annotation.</title>
        <authorList>
            <consortium name="The Broad Institute Genomics Platform"/>
            <consortium name="The Broad Institute Genome Sequencing Center for Infectious Disease"/>
            <person name="Wu L."/>
            <person name="Ma J."/>
        </authorList>
    </citation>
    <scope>NUCLEOTIDE SEQUENCE [LARGE SCALE GENOMIC DNA]</scope>
    <source>
        <strain evidence="3">TISTR 1906</strain>
    </source>
</reference>
<accession>A0ABW5UHG1</accession>
<feature type="domain" description="SGNH hydrolase-type esterase" evidence="1">
    <location>
        <begin position="52"/>
        <end position="209"/>
    </location>
</feature>
<name>A0ABW5UHG1_9BURK</name>
<organism evidence="2 3">
    <name type="scientific">Comamonas terrae</name>
    <dbReference type="NCBI Taxonomy" id="673548"/>
    <lineage>
        <taxon>Bacteria</taxon>
        <taxon>Pseudomonadati</taxon>
        <taxon>Pseudomonadota</taxon>
        <taxon>Betaproteobacteria</taxon>
        <taxon>Burkholderiales</taxon>
        <taxon>Comamonadaceae</taxon>
        <taxon>Comamonas</taxon>
    </lineage>
</organism>
<dbReference type="RefSeq" id="WP_245633285.1">
    <property type="nucleotide sequence ID" value="NZ_BCNT01000003.1"/>
</dbReference>
<dbReference type="InterPro" id="IPR036514">
    <property type="entry name" value="SGNH_hydro_sf"/>
</dbReference>
<evidence type="ECO:0000259" key="1">
    <source>
        <dbReference type="Pfam" id="PF13472"/>
    </source>
</evidence>
<comment type="caution">
    <text evidence="2">The sequence shown here is derived from an EMBL/GenBank/DDBJ whole genome shotgun (WGS) entry which is preliminary data.</text>
</comment>
<dbReference type="InterPro" id="IPR013830">
    <property type="entry name" value="SGNH_hydro"/>
</dbReference>